<accession>A0A9K3NG86</accession>
<keyword evidence="1" id="KW-0472">Membrane</keyword>
<dbReference type="EMBL" id="MNCJ02000322">
    <property type="protein sequence ID" value="KAF5799116.1"/>
    <property type="molecule type" value="Genomic_DNA"/>
</dbReference>
<proteinExistence type="predicted"/>
<evidence type="ECO:0000256" key="1">
    <source>
        <dbReference type="SAM" id="Phobius"/>
    </source>
</evidence>
<dbReference type="Gramene" id="mRNA:HanXRQr2_Chr07g0300861">
    <property type="protein sequence ID" value="CDS:HanXRQr2_Chr07g0300861.1"/>
    <property type="gene ID" value="HanXRQr2_Chr07g0300861"/>
</dbReference>
<name>A0A9K3NG86_HELAN</name>
<protein>
    <submittedName>
        <fullName evidence="2">Uncharacterized protein</fullName>
    </submittedName>
</protein>
<comment type="caution">
    <text evidence="2">The sequence shown here is derived from an EMBL/GenBank/DDBJ whole genome shotgun (WGS) entry which is preliminary data.</text>
</comment>
<dbReference type="Proteomes" id="UP000215914">
    <property type="component" value="Unassembled WGS sequence"/>
</dbReference>
<keyword evidence="3" id="KW-1185">Reference proteome</keyword>
<reference evidence="2" key="1">
    <citation type="journal article" date="2017" name="Nature">
        <title>The sunflower genome provides insights into oil metabolism, flowering and Asterid evolution.</title>
        <authorList>
            <person name="Badouin H."/>
            <person name="Gouzy J."/>
            <person name="Grassa C.J."/>
            <person name="Murat F."/>
            <person name="Staton S.E."/>
            <person name="Cottret L."/>
            <person name="Lelandais-Briere C."/>
            <person name="Owens G.L."/>
            <person name="Carrere S."/>
            <person name="Mayjonade B."/>
            <person name="Legrand L."/>
            <person name="Gill N."/>
            <person name="Kane N.C."/>
            <person name="Bowers J.E."/>
            <person name="Hubner S."/>
            <person name="Bellec A."/>
            <person name="Berard A."/>
            <person name="Berges H."/>
            <person name="Blanchet N."/>
            <person name="Boniface M.C."/>
            <person name="Brunel D."/>
            <person name="Catrice O."/>
            <person name="Chaidir N."/>
            <person name="Claudel C."/>
            <person name="Donnadieu C."/>
            <person name="Faraut T."/>
            <person name="Fievet G."/>
            <person name="Helmstetter N."/>
            <person name="King M."/>
            <person name="Knapp S.J."/>
            <person name="Lai Z."/>
            <person name="Le Paslier M.C."/>
            <person name="Lippi Y."/>
            <person name="Lorenzon L."/>
            <person name="Mandel J.R."/>
            <person name="Marage G."/>
            <person name="Marchand G."/>
            <person name="Marquand E."/>
            <person name="Bret-Mestries E."/>
            <person name="Morien E."/>
            <person name="Nambeesan S."/>
            <person name="Nguyen T."/>
            <person name="Pegot-Espagnet P."/>
            <person name="Pouilly N."/>
            <person name="Raftis F."/>
            <person name="Sallet E."/>
            <person name="Schiex T."/>
            <person name="Thomas J."/>
            <person name="Vandecasteele C."/>
            <person name="Vares D."/>
            <person name="Vear F."/>
            <person name="Vautrin S."/>
            <person name="Crespi M."/>
            <person name="Mangin B."/>
            <person name="Burke J.M."/>
            <person name="Salse J."/>
            <person name="Munos S."/>
            <person name="Vincourt P."/>
            <person name="Rieseberg L.H."/>
            <person name="Langlade N.B."/>
        </authorList>
    </citation>
    <scope>NUCLEOTIDE SEQUENCE</scope>
    <source>
        <tissue evidence="2">Leaves</tissue>
    </source>
</reference>
<evidence type="ECO:0000313" key="3">
    <source>
        <dbReference type="Proteomes" id="UP000215914"/>
    </source>
</evidence>
<keyword evidence="1" id="KW-1133">Transmembrane helix</keyword>
<keyword evidence="1" id="KW-0812">Transmembrane</keyword>
<feature type="transmembrane region" description="Helical" evidence="1">
    <location>
        <begin position="17"/>
        <end position="40"/>
    </location>
</feature>
<sequence>MHAFSILVCPIRIFQQILFSLFLFFLNNWLIIDGALLGIIPLRLFVKNAHNAPLLAGMTRVVQCQWVGALFMCTTTHGLNNH</sequence>
<evidence type="ECO:0000313" key="2">
    <source>
        <dbReference type="EMBL" id="KAF5799116.1"/>
    </source>
</evidence>
<reference evidence="2" key="2">
    <citation type="submission" date="2020-06" db="EMBL/GenBank/DDBJ databases">
        <title>Helianthus annuus Genome sequencing and assembly Release 2.</title>
        <authorList>
            <person name="Gouzy J."/>
            <person name="Langlade N."/>
            <person name="Munos S."/>
        </authorList>
    </citation>
    <scope>NUCLEOTIDE SEQUENCE</scope>
    <source>
        <tissue evidence="2">Leaves</tissue>
    </source>
</reference>
<organism evidence="2 3">
    <name type="scientific">Helianthus annuus</name>
    <name type="common">Common sunflower</name>
    <dbReference type="NCBI Taxonomy" id="4232"/>
    <lineage>
        <taxon>Eukaryota</taxon>
        <taxon>Viridiplantae</taxon>
        <taxon>Streptophyta</taxon>
        <taxon>Embryophyta</taxon>
        <taxon>Tracheophyta</taxon>
        <taxon>Spermatophyta</taxon>
        <taxon>Magnoliopsida</taxon>
        <taxon>eudicotyledons</taxon>
        <taxon>Gunneridae</taxon>
        <taxon>Pentapetalae</taxon>
        <taxon>asterids</taxon>
        <taxon>campanulids</taxon>
        <taxon>Asterales</taxon>
        <taxon>Asteraceae</taxon>
        <taxon>Asteroideae</taxon>
        <taxon>Heliantheae alliance</taxon>
        <taxon>Heliantheae</taxon>
        <taxon>Helianthus</taxon>
    </lineage>
</organism>
<dbReference type="AlphaFoldDB" id="A0A9K3NG86"/>
<gene>
    <name evidence="2" type="ORF">HanXRQr2_Chr07g0300861</name>
</gene>